<feature type="binding site" evidence="1">
    <location>
        <position position="197"/>
    </location>
    <ligand>
        <name>a divalent metal cation</name>
        <dbReference type="ChEBI" id="CHEBI:60240"/>
        <label>2</label>
    </ligand>
</feature>
<feature type="binding site" evidence="1">
    <location>
        <position position="245"/>
    </location>
    <ligand>
        <name>a divalent metal cation</name>
        <dbReference type="ChEBI" id="CHEBI:60240"/>
        <label>1</label>
    </ligand>
</feature>
<dbReference type="CDD" id="cd01310">
    <property type="entry name" value="TatD_DNAse"/>
    <property type="match status" value="1"/>
</dbReference>
<proteinExistence type="predicted"/>
<dbReference type="InterPro" id="IPR032466">
    <property type="entry name" value="Metal_Hydrolase"/>
</dbReference>
<sequence>MNHDGPRTPRTTFDTHTHLHFPALAPLEQLLSRAREAGVKYILTAGVDLRTSQRAVEIAEAYPGVYAAVGIHPGNLAQGYQNALAENIDALKGIALSSEKVVAIGEIGLDRHVLSEVLSRGDKNPEDVQSGQNPSISPKAANEQVFALQKAYFKAQFKLAVTLQKSIIIHNREAAEDLLNILSDVWDASCRDRVVLHCCEARQELLDYAIAHDVFIGIDGDVTYSRKKQDFVKRVPLDRLVLETDSPFLTPEPIKRERSINEPSNLVVIDRAVQQLRAETTEEAATQESGAFFTNQVTENALKLFQMST</sequence>
<organism evidence="2 3">
    <name type="scientific">Candidatus Roizmanbacteria bacterium RIFCSPHIGHO2_12_FULL_42_10</name>
    <dbReference type="NCBI Taxonomy" id="1802053"/>
    <lineage>
        <taxon>Bacteria</taxon>
        <taxon>Candidatus Roizmaniibacteriota</taxon>
    </lineage>
</organism>
<dbReference type="SUPFAM" id="SSF51556">
    <property type="entry name" value="Metallo-dependent hydrolases"/>
    <property type="match status" value="1"/>
</dbReference>
<comment type="caution">
    <text evidence="2">The sequence shown here is derived from an EMBL/GenBank/DDBJ whole genome shotgun (WGS) entry which is preliminary data.</text>
</comment>
<evidence type="ECO:0000313" key="2">
    <source>
        <dbReference type="EMBL" id="OGK38649.1"/>
    </source>
</evidence>
<gene>
    <name evidence="2" type="ORF">A3F32_02475</name>
</gene>
<feature type="binding site" evidence="1">
    <location>
        <position position="106"/>
    </location>
    <ligand>
        <name>a divalent metal cation</name>
        <dbReference type="ChEBI" id="CHEBI:60240"/>
        <label>1</label>
    </ligand>
</feature>
<dbReference type="Pfam" id="PF01026">
    <property type="entry name" value="TatD_DNase"/>
    <property type="match status" value="1"/>
</dbReference>
<feature type="binding site" evidence="1">
    <location>
        <position position="170"/>
    </location>
    <ligand>
        <name>a divalent metal cation</name>
        <dbReference type="ChEBI" id="CHEBI:60240"/>
        <label>2</label>
    </ligand>
</feature>
<protein>
    <recommendedName>
        <fullName evidence="4">Hydrolase TatD</fullName>
    </recommendedName>
</protein>
<reference evidence="2 3" key="1">
    <citation type="journal article" date="2016" name="Nat. Commun.">
        <title>Thousands of microbial genomes shed light on interconnected biogeochemical processes in an aquifer system.</title>
        <authorList>
            <person name="Anantharaman K."/>
            <person name="Brown C.T."/>
            <person name="Hug L.A."/>
            <person name="Sharon I."/>
            <person name="Castelle C.J."/>
            <person name="Probst A.J."/>
            <person name="Thomas B.C."/>
            <person name="Singh A."/>
            <person name="Wilkins M.J."/>
            <person name="Karaoz U."/>
            <person name="Brodie E.L."/>
            <person name="Williams K.H."/>
            <person name="Hubbard S.S."/>
            <person name="Banfield J.F."/>
        </authorList>
    </citation>
    <scope>NUCLEOTIDE SEQUENCE [LARGE SCALE GENOMIC DNA]</scope>
</reference>
<dbReference type="PANTHER" id="PTHR46124">
    <property type="entry name" value="D-AMINOACYL-TRNA DEACYLASE"/>
    <property type="match status" value="1"/>
</dbReference>
<dbReference type="Proteomes" id="UP000178076">
    <property type="component" value="Unassembled WGS sequence"/>
</dbReference>
<dbReference type="AlphaFoldDB" id="A0A1F7I5I6"/>
<accession>A0A1F7I5I6</accession>
<dbReference type="PIRSF" id="PIRSF005902">
    <property type="entry name" value="DNase_TatD"/>
    <property type="match status" value="1"/>
</dbReference>
<feature type="binding site" evidence="1">
    <location>
        <position position="18"/>
    </location>
    <ligand>
        <name>a divalent metal cation</name>
        <dbReference type="ChEBI" id="CHEBI:60240"/>
        <label>1</label>
    </ligand>
</feature>
<dbReference type="PANTHER" id="PTHR46124:SF2">
    <property type="entry name" value="D-AMINOACYL-TRNA DEACYLASE"/>
    <property type="match status" value="1"/>
</dbReference>
<dbReference type="GO" id="GO:0046872">
    <property type="term" value="F:metal ion binding"/>
    <property type="evidence" value="ECO:0007669"/>
    <property type="project" value="UniProtKB-KW"/>
</dbReference>
<dbReference type="GO" id="GO:0016788">
    <property type="term" value="F:hydrolase activity, acting on ester bonds"/>
    <property type="evidence" value="ECO:0007669"/>
    <property type="project" value="InterPro"/>
</dbReference>
<name>A0A1F7I5I6_9BACT</name>
<dbReference type="GO" id="GO:0005829">
    <property type="term" value="C:cytosol"/>
    <property type="evidence" value="ECO:0007669"/>
    <property type="project" value="TreeGrafter"/>
</dbReference>
<evidence type="ECO:0000256" key="1">
    <source>
        <dbReference type="PIRSR" id="PIRSR005902-1"/>
    </source>
</evidence>
<feature type="binding site" evidence="1">
    <location>
        <position position="16"/>
    </location>
    <ligand>
        <name>a divalent metal cation</name>
        <dbReference type="ChEBI" id="CHEBI:60240"/>
        <label>1</label>
    </ligand>
</feature>
<evidence type="ECO:0008006" key="4">
    <source>
        <dbReference type="Google" id="ProtNLM"/>
    </source>
</evidence>
<keyword evidence="1" id="KW-0479">Metal-binding</keyword>
<dbReference type="InterPro" id="IPR001130">
    <property type="entry name" value="TatD-like"/>
</dbReference>
<dbReference type="Gene3D" id="3.20.20.140">
    <property type="entry name" value="Metal-dependent hydrolases"/>
    <property type="match status" value="1"/>
</dbReference>
<evidence type="ECO:0000313" key="3">
    <source>
        <dbReference type="Proteomes" id="UP000178076"/>
    </source>
</evidence>
<dbReference type="EMBL" id="MGAD01000013">
    <property type="protein sequence ID" value="OGK38649.1"/>
    <property type="molecule type" value="Genomic_DNA"/>
</dbReference>